<keyword evidence="5 7" id="KW-0808">Transferase</keyword>
<gene>
    <name evidence="7 11" type="primary">panB</name>
    <name evidence="11" type="ORF">RDn1_291</name>
</gene>
<dbReference type="PIRSF" id="PIRSF000388">
    <property type="entry name" value="Pantoate_hydroxy_MeTrfase"/>
    <property type="match status" value="1"/>
</dbReference>
<comment type="caution">
    <text evidence="11">The sequence shown here is derived from an EMBL/GenBank/DDBJ whole genome shotgun (WGS) entry which is preliminary data.</text>
</comment>
<keyword evidence="7 10" id="KW-0460">Magnesium</keyword>
<evidence type="ECO:0000256" key="6">
    <source>
        <dbReference type="ARBA" id="ARBA00056497"/>
    </source>
</evidence>
<sequence length="262" mass="28021">METVAKLLARKNKEKITMLTVYSASIATVLNNTDIDMLLIGDSLGTVFQGKKDTISVTLEEMIYHGSVVRRGAPDKFLVVDLPFMSYQVNAEESLINAGQIMKQTGANAVKLEGASAVVLESIRKMTAAGIPVVAHLGFTPQSVNGLSGYKVQGKDDPSAEKIKSEAKLVETAGAFMVTLEMVPAKLAKEITQELSIPTIGIGAGADCDGQVLVIDDMLGLYPGAPKFVKRYADLDKQVAQAAANYIKEVKAQQFPDAAHSF</sequence>
<keyword evidence="4 7" id="KW-0566">Pantothenate biosynthesis</keyword>
<reference evidence="11 12" key="1">
    <citation type="journal article" date="2019" name="ISME J.">
        <title>Genome analyses of uncultured TG2/ZB3 bacteria in 'Margulisbacteria' specifically attached to ectosymbiotic spirochetes of protists in the termite gut.</title>
        <authorList>
            <person name="Utami Y.D."/>
            <person name="Kuwahara H."/>
            <person name="Igai K."/>
            <person name="Murakami T."/>
            <person name="Sugaya K."/>
            <person name="Morikawa T."/>
            <person name="Nagura Y."/>
            <person name="Yuki M."/>
            <person name="Deevong P."/>
            <person name="Inoue T."/>
            <person name="Kihara K."/>
            <person name="Lo N."/>
            <person name="Yamada A."/>
            <person name="Ohkuma M."/>
            <person name="Hongoh Y."/>
        </authorList>
    </citation>
    <scope>NUCLEOTIDE SEQUENCE [LARGE SCALE GENOMIC DNA]</scope>
    <source>
        <strain evidence="11">RsDinE6-01</strain>
    </source>
</reference>
<feature type="active site" description="Proton acceptor" evidence="7 8">
    <location>
        <position position="181"/>
    </location>
</feature>
<evidence type="ECO:0000256" key="7">
    <source>
        <dbReference type="HAMAP-Rule" id="MF_00156"/>
    </source>
</evidence>
<dbReference type="InterPro" id="IPR003700">
    <property type="entry name" value="Pantoate_hydroxy_MeTrfase"/>
</dbReference>
<feature type="binding site" evidence="7 10">
    <location>
        <position position="113"/>
    </location>
    <ligand>
        <name>Mg(2+)</name>
        <dbReference type="ChEBI" id="CHEBI:18420"/>
    </ligand>
</feature>
<dbReference type="GO" id="GO:0000287">
    <property type="term" value="F:magnesium ion binding"/>
    <property type="evidence" value="ECO:0007669"/>
    <property type="project" value="TreeGrafter"/>
</dbReference>
<keyword evidence="7" id="KW-0963">Cytoplasm</keyword>
<comment type="subcellular location">
    <subcellularLocation>
        <location evidence="7">Cytoplasm</location>
    </subcellularLocation>
</comment>
<protein>
    <recommendedName>
        <fullName evidence="7">3-methyl-2-oxobutanoate hydroxymethyltransferase</fullName>
        <ecNumber evidence="7">2.1.2.11</ecNumber>
    </recommendedName>
    <alternativeName>
        <fullName evidence="7">Ketopantoate hydroxymethyltransferase</fullName>
        <shortName evidence="7">KPHMT</shortName>
    </alternativeName>
</protein>
<feature type="binding site" evidence="7 9">
    <location>
        <begin position="42"/>
        <end position="43"/>
    </location>
    <ligand>
        <name>3-methyl-2-oxobutanoate</name>
        <dbReference type="ChEBI" id="CHEBI:11851"/>
    </ligand>
</feature>
<evidence type="ECO:0000256" key="8">
    <source>
        <dbReference type="PIRSR" id="PIRSR000388-1"/>
    </source>
</evidence>
<feature type="binding site" evidence="7 9">
    <location>
        <position position="81"/>
    </location>
    <ligand>
        <name>3-methyl-2-oxobutanoate</name>
        <dbReference type="ChEBI" id="CHEBI:11851"/>
    </ligand>
</feature>
<dbReference type="HAMAP" id="MF_00156">
    <property type="entry name" value="PanB"/>
    <property type="match status" value="1"/>
</dbReference>
<dbReference type="PANTHER" id="PTHR20881:SF0">
    <property type="entry name" value="3-METHYL-2-OXOBUTANOATE HYDROXYMETHYLTRANSFERASE"/>
    <property type="match status" value="1"/>
</dbReference>
<dbReference type="GO" id="GO:0005737">
    <property type="term" value="C:cytoplasm"/>
    <property type="evidence" value="ECO:0007669"/>
    <property type="project" value="UniProtKB-SubCell"/>
</dbReference>
<dbReference type="EC" id="2.1.2.11" evidence="7"/>
<dbReference type="EMBL" id="BGZP01000008">
    <property type="protein sequence ID" value="GBR77632.1"/>
    <property type="molecule type" value="Genomic_DNA"/>
</dbReference>
<evidence type="ECO:0000313" key="12">
    <source>
        <dbReference type="Proteomes" id="UP000282196"/>
    </source>
</evidence>
<dbReference type="NCBIfam" id="NF001452">
    <property type="entry name" value="PRK00311.1"/>
    <property type="match status" value="1"/>
</dbReference>
<evidence type="ECO:0000313" key="11">
    <source>
        <dbReference type="EMBL" id="GBR77632.1"/>
    </source>
</evidence>
<dbReference type="InterPro" id="IPR040442">
    <property type="entry name" value="Pyrv_kinase-like_dom_sf"/>
</dbReference>
<organism evidence="11 12">
    <name type="scientific">Candidatus Termititenax dinenymphae</name>
    <dbReference type="NCBI Taxonomy" id="2218523"/>
    <lineage>
        <taxon>Bacteria</taxon>
        <taxon>Bacillati</taxon>
        <taxon>Candidatus Margulisiibacteriota</taxon>
        <taxon>Candidatus Termititenacia</taxon>
        <taxon>Candidatus Termititenacales</taxon>
        <taxon>Candidatus Termititenacaceae</taxon>
        <taxon>Candidatus Termititenax</taxon>
    </lineage>
</organism>
<dbReference type="Proteomes" id="UP000282196">
    <property type="component" value="Unassembled WGS sequence"/>
</dbReference>
<dbReference type="GO" id="GO:0032259">
    <property type="term" value="P:methylation"/>
    <property type="evidence" value="ECO:0007669"/>
    <property type="project" value="UniProtKB-KW"/>
</dbReference>
<evidence type="ECO:0000256" key="5">
    <source>
        <dbReference type="ARBA" id="ARBA00022679"/>
    </source>
</evidence>
<comment type="pathway">
    <text evidence="1 7">Cofactor biosynthesis; (R)-pantothenate biosynthesis; (R)-pantoate from 3-methyl-2-oxobutanoate: step 1/2.</text>
</comment>
<dbReference type="AlphaFoldDB" id="A0A388TKR6"/>
<evidence type="ECO:0000256" key="9">
    <source>
        <dbReference type="PIRSR" id="PIRSR000388-2"/>
    </source>
</evidence>
<comment type="cofactor">
    <cofactor evidence="7 10">
        <name>Mg(2+)</name>
        <dbReference type="ChEBI" id="CHEBI:18420"/>
    </cofactor>
    <text evidence="7 10">Binds 1 Mg(2+) ion per subunit.</text>
</comment>
<comment type="function">
    <text evidence="6 7">Catalyzes the reversible reaction in which hydroxymethyl group from 5,10-methylenetetrahydrofolate is transferred onto alpha-ketoisovalerate to form ketopantoate.</text>
</comment>
<dbReference type="FunFam" id="3.20.20.60:FF:000003">
    <property type="entry name" value="3-methyl-2-oxobutanoate hydroxymethyltransferase"/>
    <property type="match status" value="1"/>
</dbReference>
<dbReference type="GO" id="GO:0003864">
    <property type="term" value="F:3-methyl-2-oxobutanoate hydroxymethyltransferase activity"/>
    <property type="evidence" value="ECO:0007669"/>
    <property type="project" value="UniProtKB-UniRule"/>
</dbReference>
<dbReference type="InterPro" id="IPR015813">
    <property type="entry name" value="Pyrv/PenolPyrv_kinase-like_dom"/>
</dbReference>
<evidence type="ECO:0000256" key="1">
    <source>
        <dbReference type="ARBA" id="ARBA00005033"/>
    </source>
</evidence>
<evidence type="ECO:0000256" key="2">
    <source>
        <dbReference type="ARBA" id="ARBA00008676"/>
    </source>
</evidence>
<comment type="subunit">
    <text evidence="3 7">Homodecamer; pentamer of dimers.</text>
</comment>
<dbReference type="GO" id="GO:0015940">
    <property type="term" value="P:pantothenate biosynthetic process"/>
    <property type="evidence" value="ECO:0007669"/>
    <property type="project" value="UniProtKB-UniRule"/>
</dbReference>
<evidence type="ECO:0000256" key="4">
    <source>
        <dbReference type="ARBA" id="ARBA00022655"/>
    </source>
</evidence>
<comment type="similarity">
    <text evidence="2 7">Belongs to the PanB family.</text>
</comment>
<feature type="binding site" evidence="7 10">
    <location>
        <position position="42"/>
    </location>
    <ligand>
        <name>Mg(2+)</name>
        <dbReference type="ChEBI" id="CHEBI:18420"/>
    </ligand>
</feature>
<feature type="binding site" evidence="7 10">
    <location>
        <position position="81"/>
    </location>
    <ligand>
        <name>Mg(2+)</name>
        <dbReference type="ChEBI" id="CHEBI:18420"/>
    </ligand>
</feature>
<dbReference type="NCBIfam" id="TIGR00222">
    <property type="entry name" value="panB"/>
    <property type="match status" value="1"/>
</dbReference>
<feature type="binding site" evidence="7 9">
    <location>
        <position position="111"/>
    </location>
    <ligand>
        <name>3-methyl-2-oxobutanoate</name>
        <dbReference type="ChEBI" id="CHEBI:11851"/>
    </ligand>
</feature>
<name>A0A388TKR6_9BACT</name>
<dbReference type="PANTHER" id="PTHR20881">
    <property type="entry name" value="3-METHYL-2-OXOBUTANOATE HYDROXYMETHYLTRANSFERASE"/>
    <property type="match status" value="1"/>
</dbReference>
<keyword evidence="12" id="KW-1185">Reference proteome</keyword>
<dbReference type="Pfam" id="PF02548">
    <property type="entry name" value="Pantoate_transf"/>
    <property type="match status" value="1"/>
</dbReference>
<dbReference type="Gene3D" id="3.20.20.60">
    <property type="entry name" value="Phosphoenolpyruvate-binding domains"/>
    <property type="match status" value="1"/>
</dbReference>
<dbReference type="GO" id="GO:0008168">
    <property type="term" value="F:methyltransferase activity"/>
    <property type="evidence" value="ECO:0007669"/>
    <property type="project" value="UniProtKB-KW"/>
</dbReference>
<accession>A0A388TKR6</accession>
<evidence type="ECO:0000256" key="3">
    <source>
        <dbReference type="ARBA" id="ARBA00011424"/>
    </source>
</evidence>
<dbReference type="CDD" id="cd06557">
    <property type="entry name" value="KPHMT-like"/>
    <property type="match status" value="1"/>
</dbReference>
<keyword evidence="7 10" id="KW-0479">Metal-binding</keyword>
<evidence type="ECO:0000256" key="10">
    <source>
        <dbReference type="PIRSR" id="PIRSR000388-3"/>
    </source>
</evidence>
<proteinExistence type="inferred from homology"/>
<comment type="catalytic activity">
    <reaction evidence="7">
        <text>(6R)-5,10-methylene-5,6,7,8-tetrahydrofolate + 3-methyl-2-oxobutanoate + H2O = 2-dehydropantoate + (6S)-5,6,7,8-tetrahydrofolate</text>
        <dbReference type="Rhea" id="RHEA:11824"/>
        <dbReference type="ChEBI" id="CHEBI:11561"/>
        <dbReference type="ChEBI" id="CHEBI:11851"/>
        <dbReference type="ChEBI" id="CHEBI:15377"/>
        <dbReference type="ChEBI" id="CHEBI:15636"/>
        <dbReference type="ChEBI" id="CHEBI:57453"/>
        <dbReference type="EC" id="2.1.2.11"/>
    </reaction>
</comment>
<dbReference type="SUPFAM" id="SSF51621">
    <property type="entry name" value="Phosphoenolpyruvate/pyruvate domain"/>
    <property type="match status" value="1"/>
</dbReference>
<dbReference type="UniPathway" id="UPA00028">
    <property type="reaction ID" value="UER00003"/>
</dbReference>